<evidence type="ECO:0000313" key="3">
    <source>
        <dbReference type="Proteomes" id="UP001497392"/>
    </source>
</evidence>
<evidence type="ECO:0000259" key="1">
    <source>
        <dbReference type="Pfam" id="PF03364"/>
    </source>
</evidence>
<accession>A0ABP1FPP2</accession>
<sequence length="228" mass="25791">MHGIHSKASTTRAKPPPPCCALAYRHAFTKIQQRPQRSLGTSGRNARCRLYGAQLQRSRRAGGRCYAGQWLENSAEQDVHLPVERCFDMWEDRERIPQWMPWIQSVKVLPEDKKLSRWTLSTHQFGRDWQFSWVSQNMTPIPLQKIHWRSVQGSTGGSLGGGIDISNRGQIRFYRKTATTCTVKLTISYEVPDVLAPFAGALTPIVESILSTDLKRFANLAAQEPLSA</sequence>
<comment type="caution">
    <text evidence="2">The sequence shown here is derived from an EMBL/GenBank/DDBJ whole genome shotgun (WGS) entry which is preliminary data.</text>
</comment>
<dbReference type="Proteomes" id="UP001497392">
    <property type="component" value="Unassembled WGS sequence"/>
</dbReference>
<dbReference type="InterPro" id="IPR023393">
    <property type="entry name" value="START-like_dom_sf"/>
</dbReference>
<gene>
    <name evidence="2" type="primary">g4172</name>
    <name evidence="2" type="ORF">VP750_LOCUS3563</name>
</gene>
<dbReference type="PANTHER" id="PTHR33824">
    <property type="entry name" value="POLYKETIDE CYCLASE/DEHYDRASE AND LIPID TRANSPORT SUPERFAMILY PROTEIN"/>
    <property type="match status" value="1"/>
</dbReference>
<organism evidence="2 3">
    <name type="scientific">Coccomyxa viridis</name>
    <dbReference type="NCBI Taxonomy" id="1274662"/>
    <lineage>
        <taxon>Eukaryota</taxon>
        <taxon>Viridiplantae</taxon>
        <taxon>Chlorophyta</taxon>
        <taxon>core chlorophytes</taxon>
        <taxon>Trebouxiophyceae</taxon>
        <taxon>Trebouxiophyceae incertae sedis</taxon>
        <taxon>Coccomyxaceae</taxon>
        <taxon>Coccomyxa</taxon>
    </lineage>
</organism>
<dbReference type="InterPro" id="IPR005031">
    <property type="entry name" value="COQ10_START"/>
</dbReference>
<dbReference type="EMBL" id="CAXHTA020000006">
    <property type="protein sequence ID" value="CAL5221904.1"/>
    <property type="molecule type" value="Genomic_DNA"/>
</dbReference>
<name>A0ABP1FPP2_9CHLO</name>
<dbReference type="SUPFAM" id="SSF55961">
    <property type="entry name" value="Bet v1-like"/>
    <property type="match status" value="1"/>
</dbReference>
<dbReference type="Pfam" id="PF03364">
    <property type="entry name" value="Polyketide_cyc"/>
    <property type="match status" value="1"/>
</dbReference>
<dbReference type="CDD" id="cd07817">
    <property type="entry name" value="SRPBCC_8"/>
    <property type="match status" value="1"/>
</dbReference>
<protein>
    <submittedName>
        <fullName evidence="2">G4172 protein</fullName>
    </submittedName>
</protein>
<evidence type="ECO:0000313" key="2">
    <source>
        <dbReference type="EMBL" id="CAL5221904.1"/>
    </source>
</evidence>
<dbReference type="PANTHER" id="PTHR33824:SF7">
    <property type="entry name" value="POLYKETIDE CYCLASE_DEHYDRASE AND LIPID TRANSPORT SUPERFAMILY PROTEIN"/>
    <property type="match status" value="1"/>
</dbReference>
<reference evidence="2 3" key="1">
    <citation type="submission" date="2024-06" db="EMBL/GenBank/DDBJ databases">
        <authorList>
            <person name="Kraege A."/>
            <person name="Thomma B."/>
        </authorList>
    </citation>
    <scope>NUCLEOTIDE SEQUENCE [LARGE SCALE GENOMIC DNA]</scope>
</reference>
<dbReference type="InterPro" id="IPR047137">
    <property type="entry name" value="ORF3"/>
</dbReference>
<keyword evidence="3" id="KW-1185">Reference proteome</keyword>
<feature type="domain" description="Coenzyme Q-binding protein COQ10 START" evidence="1">
    <location>
        <begin position="79"/>
        <end position="202"/>
    </location>
</feature>
<proteinExistence type="predicted"/>
<dbReference type="Gene3D" id="3.30.530.20">
    <property type="match status" value="1"/>
</dbReference>